<dbReference type="AlphaFoldDB" id="A0A5C2HG09"/>
<reference evidence="1 2" key="2">
    <citation type="submission" date="2019-09" db="EMBL/GenBank/DDBJ databases">
        <title>Taxonomic note: a critical rebuttal of the proposed division of the genus Arcobacter into six genera, emended descriptions of Arcobacter anaerophilus and the genus Arcobacter, and an assessment of genus-level boundaries for Epsilonproteobacteria using in silico genomic comparator tools.</title>
        <authorList>
            <person name="On S.L.W."/>
            <person name="Miller W.G."/>
            <person name="Biggs P."/>
            <person name="Cornelius A."/>
            <person name="Vandamme P."/>
        </authorList>
    </citation>
    <scope>NUCLEOTIDE SEQUENCE [LARGE SCALE GENOMIC DNA]</scope>
    <source>
        <strain evidence="1 2">CCUG 56899</strain>
    </source>
</reference>
<evidence type="ECO:0000313" key="2">
    <source>
        <dbReference type="Proteomes" id="UP000322644"/>
    </source>
</evidence>
<dbReference type="KEGG" id="apoc:APORC_1491"/>
<evidence type="ECO:0000313" key="1">
    <source>
        <dbReference type="EMBL" id="QEP41074.1"/>
    </source>
</evidence>
<accession>A0A5C2HG09</accession>
<reference evidence="1 2" key="1">
    <citation type="submission" date="2019-09" db="EMBL/GenBank/DDBJ databases">
        <title>Complete genome sequencing of four Arcobacter species reveals a diverse suite of mobile elements.</title>
        <authorList>
            <person name="Miller W.G."/>
            <person name="Yee E."/>
            <person name="Bono J.L."/>
        </authorList>
    </citation>
    <scope>NUCLEOTIDE SEQUENCE [LARGE SCALE GENOMIC DNA]</scope>
    <source>
        <strain evidence="1 2">CCUG 56899</strain>
    </source>
</reference>
<protein>
    <recommendedName>
        <fullName evidence="3">AsmA family protein (DUF3971 domain)</fullName>
    </recommendedName>
</protein>
<proteinExistence type="predicted"/>
<organism evidence="1 2">
    <name type="scientific">Arcobacter porcinus</name>
    <dbReference type="NCBI Taxonomy" id="1935204"/>
    <lineage>
        <taxon>Bacteria</taxon>
        <taxon>Pseudomonadati</taxon>
        <taxon>Campylobacterota</taxon>
        <taxon>Epsilonproteobacteria</taxon>
        <taxon>Campylobacterales</taxon>
        <taxon>Arcobacteraceae</taxon>
        <taxon>Arcobacter</taxon>
    </lineage>
</organism>
<gene>
    <name evidence="1" type="ORF">APORC_1491</name>
</gene>
<name>A0A5C2HG09_9BACT</name>
<evidence type="ECO:0008006" key="3">
    <source>
        <dbReference type="Google" id="ProtNLM"/>
    </source>
</evidence>
<sequence length="512" mass="58520">MKKLFVILFIFILLSISALYVVLFTKSGNYYLANYIERTINNKQNDFVLEIDELIINHNLLIFQASLNEKSKVEIKAIFSIFDQIANIDYKADIEDLSLFNSLAQIELSGDLKVLGEIKHKDKDTIINGISNIAKSKTEYEIRLDNFALSKIKLNVLNAKIEQLLAIVKQPIYTSGNLSIYSDLIYNSSNFFDGLVKVDIKNGKLDNKIIEEEFQQIINQDINYNLNVENILKDSIIDSKVSFLSNLAKLSTKNSIVDTKNFALKSDYQLSVSDLSRLKDFTVIPLRGNIILDGNILKDDNNLRIDGLADLIGGKFKLNILNNDLNINLEAANSKKLLYMINQNEFFDSKIDLNLKYNLISSYGNFNAKIEDGHFIKTKLTQKIFDLSKIDITKELYKEGSIKTEIKNDKLVSDFHIKADKSMIDSKNGLIDFNKKEIDTKLNVNLNKINFSIILNGEIDNPNIKIDIKDILKDTIKKNINNEKIDKKINKILEKNGVDENKDVQNIIKYLF</sequence>
<dbReference type="RefSeq" id="WP_066246815.1">
    <property type="nucleotide sequence ID" value="NZ_CP036246.2"/>
</dbReference>
<dbReference type="EMBL" id="CP036246">
    <property type="protein sequence ID" value="QEP41074.1"/>
    <property type="molecule type" value="Genomic_DNA"/>
</dbReference>
<dbReference type="Proteomes" id="UP000322644">
    <property type="component" value="Chromosome"/>
</dbReference>